<dbReference type="AlphaFoldDB" id="A0A9W9AN23"/>
<dbReference type="InterPro" id="IPR016135">
    <property type="entry name" value="UBQ-conjugating_enzyme/RWD"/>
</dbReference>
<gene>
    <name evidence="5" type="ORF">C8J55DRAFT_559051</name>
</gene>
<reference evidence="5" key="1">
    <citation type="submission" date="2022-08" db="EMBL/GenBank/DDBJ databases">
        <authorList>
            <consortium name="DOE Joint Genome Institute"/>
            <person name="Min B."/>
            <person name="Riley R."/>
            <person name="Sierra-Patev S."/>
            <person name="Naranjo-Ortiz M."/>
            <person name="Looney B."/>
            <person name="Konkel Z."/>
            <person name="Slot J.C."/>
            <person name="Sakamoto Y."/>
            <person name="Steenwyk J.L."/>
            <person name="Rokas A."/>
            <person name="Carro J."/>
            <person name="Camarero S."/>
            <person name="Ferreira P."/>
            <person name="Molpeceres G."/>
            <person name="Ruiz-Duenas F.J."/>
            <person name="Serrano A."/>
            <person name="Henrissat B."/>
            <person name="Drula E."/>
            <person name="Hughes K.W."/>
            <person name="Mata J.L."/>
            <person name="Ishikawa N.K."/>
            <person name="Vargas-Isla R."/>
            <person name="Ushijima S."/>
            <person name="Smith C.A."/>
            <person name="Ahrendt S."/>
            <person name="Andreopoulos W."/>
            <person name="He G."/>
            <person name="Labutti K."/>
            <person name="Lipzen A."/>
            <person name="Ng V."/>
            <person name="Sandor L."/>
            <person name="Barry K."/>
            <person name="Martinez A.T."/>
            <person name="Xiao Y."/>
            <person name="Gibbons J.G."/>
            <person name="Terashima K."/>
            <person name="Hibbett D.S."/>
            <person name="Grigoriev I.V."/>
        </authorList>
    </citation>
    <scope>NUCLEOTIDE SEQUENCE</scope>
    <source>
        <strain evidence="5">Sp2 HRB7682 ss15</strain>
    </source>
</reference>
<organism evidence="5 6">
    <name type="scientific">Lentinula lateritia</name>
    <dbReference type="NCBI Taxonomy" id="40482"/>
    <lineage>
        <taxon>Eukaryota</taxon>
        <taxon>Fungi</taxon>
        <taxon>Dikarya</taxon>
        <taxon>Basidiomycota</taxon>
        <taxon>Agaricomycotina</taxon>
        <taxon>Agaricomycetes</taxon>
        <taxon>Agaricomycetidae</taxon>
        <taxon>Agaricales</taxon>
        <taxon>Marasmiineae</taxon>
        <taxon>Omphalotaceae</taxon>
        <taxon>Lentinula</taxon>
    </lineage>
</organism>
<dbReference type="SMART" id="SM00212">
    <property type="entry name" value="UBCc"/>
    <property type="match status" value="1"/>
</dbReference>
<sequence length="898" mass="100494">MNFSSAKGPLTKFYQQDIVQKITASHSIGIVLRCWHDAEDAPLPNPLQDPLMRSLERGEVGVSFLSEPTDKREILPESDLQLLDRSLQPGDVVKRSVDDLHSGMILDVRVKTRLEHAISKVQVDGWKTLEDLDTDRQAEIEDYVVYEDWVGQVIELYDENIIEVPSGQLVRLPELGSRLSVGETSENILPSPIGGVQNMLGYLFGTNRTTGLQTVIAIKHTVYVIAWLALNQTLDISTAESRQRPQRFWHGSDIGKLTLVRNRLSFQMRIGDCVQLKDTEGIPVTKHGREGEAGGVITVNSFNVTATDTEVDVLWQDGNKETLRSVDLIPYMNPDEYDCWPGDHVFFIGDGGGTQAIPGVVQSVDAIQRTATILLRGKIEQVSLLELDSQGASDSISSPEIGGLGVRRGEMVFIHAPGKNNGFEAPRVPKIGELEPWVRANPFTLSGQLSGWREELATIGADIATRRSLETIDEGIINPKALPGTLSWFGEVIDLRLDGSLDVLHPDGSLGTYPLERVTRLYDGIEQLEDELYEDEEGSENQHQMHGIWDYDYHWGNGESQNSGDGYEDEEMREPDVEQSSEHTTTETIASMSPPSDPPTELITLDSTKSELEEEGEMQTQESDQNANWEKFKILSSAPQDHAYYQTSAAQPSRQFMSRLNREYRVLMNSLPENILVRAYEDRADLVRSLIIGPSNTPYQDCPFVIDWHLVDYPNTAPLAHFHSLTNGNGRVNPNLYEEGKVCLSILNTWAGDRNESWDASRSSLLQALVSIQGLVLVQEPWFCEPAYEKLRGTEEGTVNSEKAYVLSRNFVRRTLETPFGGFEMEINWLYYSGRLLEKVLRDARALIKASRQQLSEGEMEKQTEQYVIPLSTGGIIALERVLTALQNLLDVHSNSAL</sequence>
<keyword evidence="1" id="KW-0808">Transferase</keyword>
<dbReference type="Pfam" id="PF00179">
    <property type="entry name" value="UQ_con"/>
    <property type="match status" value="1"/>
</dbReference>
<dbReference type="PANTHER" id="PTHR46116">
    <property type="entry name" value="(E3-INDEPENDENT) E2 UBIQUITIN-CONJUGATING ENZYME"/>
    <property type="match status" value="1"/>
</dbReference>
<dbReference type="PROSITE" id="PS50127">
    <property type="entry name" value="UBC_2"/>
    <property type="match status" value="1"/>
</dbReference>
<feature type="compositionally biased region" description="Basic and acidic residues" evidence="3">
    <location>
        <begin position="574"/>
        <end position="585"/>
    </location>
</feature>
<evidence type="ECO:0000256" key="3">
    <source>
        <dbReference type="SAM" id="MobiDB-lite"/>
    </source>
</evidence>
<dbReference type="Gene3D" id="3.10.110.10">
    <property type="entry name" value="Ubiquitin Conjugating Enzyme"/>
    <property type="match status" value="1"/>
</dbReference>
<name>A0A9W9AN23_9AGAR</name>
<feature type="region of interest" description="Disordered" evidence="3">
    <location>
        <begin position="557"/>
        <end position="601"/>
    </location>
</feature>
<protein>
    <recommendedName>
        <fullName evidence="4">UBC core domain-containing protein</fullName>
    </recommendedName>
</protein>
<evidence type="ECO:0000256" key="1">
    <source>
        <dbReference type="ARBA" id="ARBA00022679"/>
    </source>
</evidence>
<keyword evidence="2" id="KW-0833">Ubl conjugation pathway</keyword>
<dbReference type="Proteomes" id="UP001150238">
    <property type="component" value="Unassembled WGS sequence"/>
</dbReference>
<evidence type="ECO:0000313" key="5">
    <source>
        <dbReference type="EMBL" id="KAJ4484886.1"/>
    </source>
</evidence>
<evidence type="ECO:0000256" key="2">
    <source>
        <dbReference type="ARBA" id="ARBA00022786"/>
    </source>
</evidence>
<dbReference type="GO" id="GO:0061631">
    <property type="term" value="F:ubiquitin conjugating enzyme activity"/>
    <property type="evidence" value="ECO:0007669"/>
    <property type="project" value="TreeGrafter"/>
</dbReference>
<evidence type="ECO:0000313" key="6">
    <source>
        <dbReference type="Proteomes" id="UP001150238"/>
    </source>
</evidence>
<dbReference type="PANTHER" id="PTHR46116:SF15">
    <property type="entry name" value="(E3-INDEPENDENT) E2 UBIQUITIN-CONJUGATING ENZYME"/>
    <property type="match status" value="1"/>
</dbReference>
<evidence type="ECO:0000259" key="4">
    <source>
        <dbReference type="PROSITE" id="PS50127"/>
    </source>
</evidence>
<dbReference type="SUPFAM" id="SSF54495">
    <property type="entry name" value="UBC-like"/>
    <property type="match status" value="1"/>
</dbReference>
<proteinExistence type="predicted"/>
<comment type="caution">
    <text evidence="5">The sequence shown here is derived from an EMBL/GenBank/DDBJ whole genome shotgun (WGS) entry which is preliminary data.</text>
</comment>
<accession>A0A9W9AN23</accession>
<dbReference type="CDD" id="cd23837">
    <property type="entry name" value="UBCc_UBE2O"/>
    <property type="match status" value="1"/>
</dbReference>
<feature type="domain" description="UBC core" evidence="4">
    <location>
        <begin position="655"/>
        <end position="817"/>
    </location>
</feature>
<dbReference type="EMBL" id="JANVFS010000011">
    <property type="protein sequence ID" value="KAJ4484886.1"/>
    <property type="molecule type" value="Genomic_DNA"/>
</dbReference>
<dbReference type="InterPro" id="IPR000608">
    <property type="entry name" value="UBC"/>
</dbReference>
<reference evidence="5" key="2">
    <citation type="journal article" date="2023" name="Proc. Natl. Acad. Sci. U.S.A.">
        <title>A global phylogenomic analysis of the shiitake genus Lentinula.</title>
        <authorList>
            <person name="Sierra-Patev S."/>
            <person name="Min B."/>
            <person name="Naranjo-Ortiz M."/>
            <person name="Looney B."/>
            <person name="Konkel Z."/>
            <person name="Slot J.C."/>
            <person name="Sakamoto Y."/>
            <person name="Steenwyk J.L."/>
            <person name="Rokas A."/>
            <person name="Carro J."/>
            <person name="Camarero S."/>
            <person name="Ferreira P."/>
            <person name="Molpeceres G."/>
            <person name="Ruiz-Duenas F.J."/>
            <person name="Serrano A."/>
            <person name="Henrissat B."/>
            <person name="Drula E."/>
            <person name="Hughes K.W."/>
            <person name="Mata J.L."/>
            <person name="Ishikawa N.K."/>
            <person name="Vargas-Isla R."/>
            <person name="Ushijima S."/>
            <person name="Smith C.A."/>
            <person name="Donoghue J."/>
            <person name="Ahrendt S."/>
            <person name="Andreopoulos W."/>
            <person name="He G."/>
            <person name="LaButti K."/>
            <person name="Lipzen A."/>
            <person name="Ng V."/>
            <person name="Riley R."/>
            <person name="Sandor L."/>
            <person name="Barry K."/>
            <person name="Martinez A.T."/>
            <person name="Xiao Y."/>
            <person name="Gibbons J.G."/>
            <person name="Terashima K."/>
            <person name="Grigoriev I.V."/>
            <person name="Hibbett D."/>
        </authorList>
    </citation>
    <scope>NUCLEOTIDE SEQUENCE</scope>
    <source>
        <strain evidence="5">Sp2 HRB7682 ss15</strain>
    </source>
</reference>